<protein>
    <submittedName>
        <fullName evidence="1">Uncharacterized protein</fullName>
    </submittedName>
</protein>
<proteinExistence type="predicted"/>
<evidence type="ECO:0000313" key="1">
    <source>
        <dbReference type="EMBL" id="KAF2707390.1"/>
    </source>
</evidence>
<sequence>MYTSIYSPFPECRRRQVLSRHLCVPDEEKLPSVGSSDICYYFESRAKIFNPIGNFQEDTHTHIYIFNQVRLNDRSSCNNSISER</sequence>
<dbReference type="Proteomes" id="UP000799428">
    <property type="component" value="Unassembled WGS sequence"/>
</dbReference>
<dbReference type="EMBL" id="MU005774">
    <property type="protein sequence ID" value="KAF2707390.1"/>
    <property type="molecule type" value="Genomic_DNA"/>
</dbReference>
<gene>
    <name evidence="1" type="ORF">K504DRAFT_56222</name>
</gene>
<organism evidence="1 2">
    <name type="scientific">Pleomassaria siparia CBS 279.74</name>
    <dbReference type="NCBI Taxonomy" id="1314801"/>
    <lineage>
        <taxon>Eukaryota</taxon>
        <taxon>Fungi</taxon>
        <taxon>Dikarya</taxon>
        <taxon>Ascomycota</taxon>
        <taxon>Pezizomycotina</taxon>
        <taxon>Dothideomycetes</taxon>
        <taxon>Pleosporomycetidae</taxon>
        <taxon>Pleosporales</taxon>
        <taxon>Pleomassariaceae</taxon>
        <taxon>Pleomassaria</taxon>
    </lineage>
</organism>
<accession>A0A6G1K3R3</accession>
<name>A0A6G1K3R3_9PLEO</name>
<evidence type="ECO:0000313" key="2">
    <source>
        <dbReference type="Proteomes" id="UP000799428"/>
    </source>
</evidence>
<reference evidence="1" key="1">
    <citation type="journal article" date="2020" name="Stud. Mycol.">
        <title>101 Dothideomycetes genomes: a test case for predicting lifestyles and emergence of pathogens.</title>
        <authorList>
            <person name="Haridas S."/>
            <person name="Albert R."/>
            <person name="Binder M."/>
            <person name="Bloem J."/>
            <person name="Labutti K."/>
            <person name="Salamov A."/>
            <person name="Andreopoulos B."/>
            <person name="Baker S."/>
            <person name="Barry K."/>
            <person name="Bills G."/>
            <person name="Bluhm B."/>
            <person name="Cannon C."/>
            <person name="Castanera R."/>
            <person name="Culley D."/>
            <person name="Daum C."/>
            <person name="Ezra D."/>
            <person name="Gonzalez J."/>
            <person name="Henrissat B."/>
            <person name="Kuo A."/>
            <person name="Liang C."/>
            <person name="Lipzen A."/>
            <person name="Lutzoni F."/>
            <person name="Magnuson J."/>
            <person name="Mondo S."/>
            <person name="Nolan M."/>
            <person name="Ohm R."/>
            <person name="Pangilinan J."/>
            <person name="Park H.-J."/>
            <person name="Ramirez L."/>
            <person name="Alfaro M."/>
            <person name="Sun H."/>
            <person name="Tritt A."/>
            <person name="Yoshinaga Y."/>
            <person name="Zwiers L.-H."/>
            <person name="Turgeon B."/>
            <person name="Goodwin S."/>
            <person name="Spatafora J."/>
            <person name="Crous P."/>
            <person name="Grigoriev I."/>
        </authorList>
    </citation>
    <scope>NUCLEOTIDE SEQUENCE</scope>
    <source>
        <strain evidence="1">CBS 279.74</strain>
    </source>
</reference>
<dbReference type="AlphaFoldDB" id="A0A6G1K3R3"/>
<keyword evidence="2" id="KW-1185">Reference proteome</keyword>